<feature type="compositionally biased region" description="Basic residues" evidence="1">
    <location>
        <begin position="8"/>
        <end position="18"/>
    </location>
</feature>
<dbReference type="Proteomes" id="UP000266841">
    <property type="component" value="Unassembled WGS sequence"/>
</dbReference>
<reference evidence="2 3" key="1">
    <citation type="journal article" date="2012" name="Genome Biol.">
        <title>Genome and low-iron response of an oceanic diatom adapted to chronic iron limitation.</title>
        <authorList>
            <person name="Lommer M."/>
            <person name="Specht M."/>
            <person name="Roy A.S."/>
            <person name="Kraemer L."/>
            <person name="Andreson R."/>
            <person name="Gutowska M.A."/>
            <person name="Wolf J."/>
            <person name="Bergner S.V."/>
            <person name="Schilhabel M.B."/>
            <person name="Klostermeier U.C."/>
            <person name="Beiko R.G."/>
            <person name="Rosenstiel P."/>
            <person name="Hippler M."/>
            <person name="Laroche J."/>
        </authorList>
    </citation>
    <scope>NUCLEOTIDE SEQUENCE [LARGE SCALE GENOMIC DNA]</scope>
    <source>
        <strain evidence="2 3">CCMP1005</strain>
    </source>
</reference>
<dbReference type="eggNOG" id="ENOG502T2X6">
    <property type="taxonomic scope" value="Eukaryota"/>
</dbReference>
<gene>
    <name evidence="2" type="ORF">THAOC_31396</name>
</gene>
<evidence type="ECO:0000313" key="3">
    <source>
        <dbReference type="Proteomes" id="UP000266841"/>
    </source>
</evidence>
<proteinExistence type="predicted"/>
<keyword evidence="3" id="KW-1185">Reference proteome</keyword>
<sequence length="518" mass="58917">MASSLFRKGSRASQHHHHSESELRLDGTTRMLIPTRILTPVAVLAAILGSYADNSGAPTAQTEYHRTHRHADAEEQLQGSESTVGVVVQSLFRFPASQLGKEFDELLNIWYRDWLHLPAGKDGAPTSISPEEKGLEHAFHSVSTPAATLFRRQCYGPAPLNSTYLNNLYNNFEQRRKEIDFEFKKDKAEELRLVHTMTNRFHPAFMPQTDVVGGVQGSAAIHMHRKKAESTVDTVYAKTTMPQNFDSPSSLAYFTSSADDDGTQRWAWRPPAHYSSRGATKYLEFRRRLYDALRTNLEPKLKQVYKSDFRFEYARSSGMFWYTPGSVREWHNNRLDVVGPKNDNSGTAEILSTQVWRMYFVRTVRDADFDSKLRELRKGEVDHNANGHSAMHIIPGGAGITEEVLKDAGARRLTDGERRRQWSDEFAEPFSQSAADLTTTDSSLNRTVWRLPDQDGYVTLFRLPDIWHCIVSEEVHRYSIGFAFSDREVQALLSLAGIDFDTTSRGMDVEKSNQRDEL</sequence>
<dbReference type="EMBL" id="AGNL01044520">
    <property type="protein sequence ID" value="EJK49698.1"/>
    <property type="molecule type" value="Genomic_DNA"/>
</dbReference>
<organism evidence="2 3">
    <name type="scientific">Thalassiosira oceanica</name>
    <name type="common">Marine diatom</name>
    <dbReference type="NCBI Taxonomy" id="159749"/>
    <lineage>
        <taxon>Eukaryota</taxon>
        <taxon>Sar</taxon>
        <taxon>Stramenopiles</taxon>
        <taxon>Ochrophyta</taxon>
        <taxon>Bacillariophyta</taxon>
        <taxon>Coscinodiscophyceae</taxon>
        <taxon>Thalassiosirophycidae</taxon>
        <taxon>Thalassiosirales</taxon>
        <taxon>Thalassiosiraceae</taxon>
        <taxon>Thalassiosira</taxon>
    </lineage>
</organism>
<feature type="region of interest" description="Disordered" evidence="1">
    <location>
        <begin position="1"/>
        <end position="23"/>
    </location>
</feature>
<evidence type="ECO:0000313" key="2">
    <source>
        <dbReference type="EMBL" id="EJK49698.1"/>
    </source>
</evidence>
<protein>
    <submittedName>
        <fullName evidence="2">Uncharacterized protein</fullName>
    </submittedName>
</protein>
<feature type="region of interest" description="Disordered" evidence="1">
    <location>
        <begin position="57"/>
        <end position="79"/>
    </location>
</feature>
<dbReference type="AlphaFoldDB" id="K0R8B9"/>
<evidence type="ECO:0000256" key="1">
    <source>
        <dbReference type="SAM" id="MobiDB-lite"/>
    </source>
</evidence>
<dbReference type="OMA" id="AMHIIPG"/>
<comment type="caution">
    <text evidence="2">The sequence shown here is derived from an EMBL/GenBank/DDBJ whole genome shotgun (WGS) entry which is preliminary data.</text>
</comment>
<accession>K0R8B9</accession>
<dbReference type="OrthoDB" id="50719at2759"/>
<name>K0R8B9_THAOC</name>